<dbReference type="Gramene" id="TraesRN5A0100679700.1">
    <property type="protein sequence ID" value="TraesRN5A0100679700.1"/>
    <property type="gene ID" value="TraesRN5A0100679700"/>
</dbReference>
<feature type="compositionally biased region" description="Polar residues" evidence="1">
    <location>
        <begin position="44"/>
        <end position="53"/>
    </location>
</feature>
<feature type="compositionally biased region" description="Polar residues" evidence="1">
    <location>
        <begin position="24"/>
        <end position="37"/>
    </location>
</feature>
<keyword evidence="3" id="KW-1185">Reference proteome</keyword>
<dbReference type="EnsemblPlants" id="TraesCS5A02G270500.1">
    <property type="protein sequence ID" value="TraesCS5A02G270500.1"/>
    <property type="gene ID" value="TraesCS5A02G270500"/>
</dbReference>
<proteinExistence type="predicted"/>
<evidence type="ECO:0000256" key="1">
    <source>
        <dbReference type="SAM" id="MobiDB-lite"/>
    </source>
</evidence>
<reference evidence="2" key="2">
    <citation type="submission" date="2018-10" db="UniProtKB">
        <authorList>
            <consortium name="EnsemblPlants"/>
        </authorList>
    </citation>
    <scope>IDENTIFICATION</scope>
</reference>
<protein>
    <submittedName>
        <fullName evidence="2">Uncharacterized protein</fullName>
    </submittedName>
</protein>
<dbReference type="Gramene" id="TraesCS5A03G0666600.1">
    <property type="protein sequence ID" value="TraesCS5A03G0666600.1.CDS"/>
    <property type="gene ID" value="TraesCS5A03G0666600"/>
</dbReference>
<accession>A0A3B6KIX4</accession>
<dbReference type="Gramene" id="TraesWEE_scaffold_174042_01G000100.1">
    <property type="protein sequence ID" value="TraesWEE_scaffold_174042_01G000100.1"/>
    <property type="gene ID" value="TraesWEE_scaffold_174042_01G000100"/>
</dbReference>
<organism evidence="2">
    <name type="scientific">Triticum aestivum</name>
    <name type="common">Wheat</name>
    <dbReference type="NCBI Taxonomy" id="4565"/>
    <lineage>
        <taxon>Eukaryota</taxon>
        <taxon>Viridiplantae</taxon>
        <taxon>Streptophyta</taxon>
        <taxon>Embryophyta</taxon>
        <taxon>Tracheophyta</taxon>
        <taxon>Spermatophyta</taxon>
        <taxon>Magnoliopsida</taxon>
        <taxon>Liliopsida</taxon>
        <taxon>Poales</taxon>
        <taxon>Poaceae</taxon>
        <taxon>BOP clade</taxon>
        <taxon>Pooideae</taxon>
        <taxon>Triticodae</taxon>
        <taxon>Triticeae</taxon>
        <taxon>Triticinae</taxon>
        <taxon>Triticum</taxon>
    </lineage>
</organism>
<feature type="compositionally biased region" description="Pro residues" evidence="1">
    <location>
        <begin position="1"/>
        <end position="17"/>
    </location>
</feature>
<dbReference type="OMA" id="MAPKAMT"/>
<dbReference type="Proteomes" id="UP000019116">
    <property type="component" value="Chromosome 5A"/>
</dbReference>
<reference evidence="2" key="1">
    <citation type="submission" date="2018-08" db="EMBL/GenBank/DDBJ databases">
        <authorList>
            <person name="Rossello M."/>
        </authorList>
    </citation>
    <scope>NUCLEOTIDE SEQUENCE [LARGE SCALE GENOMIC DNA]</scope>
    <source>
        <strain evidence="2">cv. Chinese Spring</strain>
    </source>
</reference>
<dbReference type="Gramene" id="TraesCS5A02G270500.1">
    <property type="protein sequence ID" value="TraesCS5A02G270500.1"/>
    <property type="gene ID" value="TraesCS5A02G270500"/>
</dbReference>
<sequence>MTSKPVPPARPPVPSPAPAYTAQAAGQNAPSTANGLSKTPPPCQSYSNSTQNRPPFRPGEERSTTGGKVTAAKAMSSK</sequence>
<evidence type="ECO:0000313" key="2">
    <source>
        <dbReference type="EnsemblPlants" id="TraesCS5A02G270500.1"/>
    </source>
</evidence>
<feature type="region of interest" description="Disordered" evidence="1">
    <location>
        <begin position="1"/>
        <end position="78"/>
    </location>
</feature>
<dbReference type="OrthoDB" id="10322973at2759"/>
<evidence type="ECO:0000313" key="3">
    <source>
        <dbReference type="Proteomes" id="UP000019116"/>
    </source>
</evidence>
<name>A0A3B6KIX4_WHEAT</name>
<dbReference type="AlphaFoldDB" id="A0A3B6KIX4"/>